<dbReference type="PROSITE" id="PS01108">
    <property type="entry name" value="RIBOSOMAL_L24"/>
    <property type="match status" value="1"/>
</dbReference>
<evidence type="ECO:0000256" key="4">
    <source>
        <dbReference type="HAMAP-Rule" id="MF_01326"/>
    </source>
</evidence>
<dbReference type="eggNOG" id="arCOG04094">
    <property type="taxonomic scope" value="Archaea"/>
</dbReference>
<dbReference type="InterPro" id="IPR008991">
    <property type="entry name" value="Translation_prot_SH3-like_sf"/>
</dbReference>
<reference evidence="7" key="3">
    <citation type="journal article" date="2011" name="PLoS ONE">
        <title>Genome sequence of a mesophilic hydrogenotrophic methanogen Methanocella paludicola, the first cultivated representative of the order Methanocellales.</title>
        <authorList>
            <person name="Sakai S."/>
            <person name="Takaki Y."/>
            <person name="Shimamura S."/>
            <person name="Sekine M."/>
            <person name="Tajima T."/>
            <person name="Kosugi H."/>
            <person name="Ichikawa N."/>
            <person name="Tasumi E."/>
            <person name="Hiraki A.T."/>
            <person name="Shimizu A."/>
            <person name="Kato Y."/>
            <person name="Nishiko R."/>
            <person name="Mori K."/>
            <person name="Fujita N."/>
            <person name="Imachi H."/>
            <person name="Takai K."/>
        </authorList>
    </citation>
    <scope>NUCLEOTIDE SEQUENCE [LARGE SCALE GENOMIC DNA]</scope>
    <source>
        <strain evidence="7">DSM 17711 / JCM 13418 / NBRC 101707 / SANAE</strain>
    </source>
</reference>
<comment type="function">
    <text evidence="4">Located at the polypeptide exit tunnel on the outside of the subunit.</text>
</comment>
<dbReference type="KEGG" id="mpd:MCP_2232"/>
<proteinExistence type="inferred from homology"/>
<dbReference type="GO" id="GO:0015934">
    <property type="term" value="C:large ribosomal subunit"/>
    <property type="evidence" value="ECO:0007669"/>
    <property type="project" value="UniProtKB-UniRule"/>
</dbReference>
<reference evidence="6 7" key="2">
    <citation type="journal article" date="2008" name="Int. J. Syst. Evol. Microbiol.">
        <title>Methanocella paludicola gen. nov., sp. nov., a methane-producing archaeon, the first isolate of the lineage 'Rice Cluster I', and proposal of the new archaeal order Methanocellales ord. nov.</title>
        <authorList>
            <person name="Sakai S."/>
            <person name="Imachi H."/>
            <person name="Hanada S."/>
            <person name="Ohashi A."/>
            <person name="Harada H."/>
            <person name="Kamagata Y."/>
        </authorList>
    </citation>
    <scope>NUCLEOTIDE SEQUENCE [LARGE SCALE GENOMIC DNA]</scope>
    <source>
        <strain evidence="7">DSM 17711 / JCM 13418 / NBRC 101707 / SANAE</strain>
    </source>
</reference>
<evidence type="ECO:0000313" key="7">
    <source>
        <dbReference type="Proteomes" id="UP000001882"/>
    </source>
</evidence>
<dbReference type="SMART" id="SM00739">
    <property type="entry name" value="KOW"/>
    <property type="match status" value="1"/>
</dbReference>
<gene>
    <name evidence="6" type="primary">rpl24p</name>
    <name evidence="4" type="synonym">rpl24</name>
    <name evidence="6" type="ordered locus">MCP_2232</name>
</gene>
<dbReference type="AlphaFoldDB" id="D1Z0T2"/>
<dbReference type="InterPro" id="IPR014722">
    <property type="entry name" value="Rib_uL2_dom2"/>
</dbReference>
<dbReference type="STRING" id="304371.MCP_2232"/>
<dbReference type="HAMAP" id="MF_01326_A">
    <property type="entry name" value="Ribosomal_uL24_A"/>
    <property type="match status" value="1"/>
</dbReference>
<dbReference type="InParanoid" id="D1Z0T2"/>
<protein>
    <recommendedName>
        <fullName evidence="4">Large ribosomal subunit protein uL24</fullName>
    </recommendedName>
</protein>
<keyword evidence="7" id="KW-1185">Reference proteome</keyword>
<name>D1Z0T2_METPS</name>
<keyword evidence="4" id="KW-0694">RNA-binding</keyword>
<dbReference type="InterPro" id="IPR005824">
    <property type="entry name" value="KOW"/>
</dbReference>
<dbReference type="Pfam" id="PF16906">
    <property type="entry name" value="Ribosomal_L26"/>
    <property type="match status" value="1"/>
</dbReference>
<comment type="subunit">
    <text evidence="4">Part of the 50S ribosomal subunit.</text>
</comment>
<keyword evidence="2 4" id="KW-0689">Ribosomal protein</keyword>
<evidence type="ECO:0000313" key="6">
    <source>
        <dbReference type="EMBL" id="BAI62304.1"/>
    </source>
</evidence>
<organism evidence="6 7">
    <name type="scientific">Methanocella paludicola (strain DSM 17711 / JCM 13418 / NBRC 101707 / SANAE)</name>
    <dbReference type="NCBI Taxonomy" id="304371"/>
    <lineage>
        <taxon>Archaea</taxon>
        <taxon>Methanobacteriati</taxon>
        <taxon>Methanobacteriota</taxon>
        <taxon>Stenosarchaea group</taxon>
        <taxon>Methanomicrobia</taxon>
        <taxon>Methanocellales</taxon>
        <taxon>Methanocellaceae</taxon>
        <taxon>Methanocella</taxon>
    </lineage>
</organism>
<dbReference type="GO" id="GO:0003735">
    <property type="term" value="F:structural constituent of ribosome"/>
    <property type="evidence" value="ECO:0007669"/>
    <property type="project" value="UniProtKB-UniRule"/>
</dbReference>
<dbReference type="Gene3D" id="2.30.30.30">
    <property type="match status" value="1"/>
</dbReference>
<dbReference type="FunCoup" id="D1Z0T2">
    <property type="interactions" value="172"/>
</dbReference>
<dbReference type="EMBL" id="AP011532">
    <property type="protein sequence ID" value="BAI62304.1"/>
    <property type="molecule type" value="Genomic_DNA"/>
</dbReference>
<dbReference type="NCBIfam" id="TIGR01080">
    <property type="entry name" value="rplX_A_E"/>
    <property type="match status" value="1"/>
</dbReference>
<dbReference type="Proteomes" id="UP000001882">
    <property type="component" value="Chromosome"/>
</dbReference>
<dbReference type="InterPro" id="IPR005825">
    <property type="entry name" value="Ribosomal_uL24_CS"/>
</dbReference>
<dbReference type="SUPFAM" id="SSF50104">
    <property type="entry name" value="Translation proteins SH3-like domain"/>
    <property type="match status" value="1"/>
</dbReference>
<dbReference type="GO" id="GO:0006412">
    <property type="term" value="P:translation"/>
    <property type="evidence" value="ECO:0007669"/>
    <property type="project" value="UniProtKB-UniRule"/>
</dbReference>
<comment type="function">
    <text evidence="4">One of two assembly initiator proteins, it binds directly to the 5'-end of the 23S rRNA, where it nucleates assembly of the 50S subunit.</text>
</comment>
<evidence type="ECO:0000256" key="3">
    <source>
        <dbReference type="ARBA" id="ARBA00023274"/>
    </source>
</evidence>
<accession>D1Z0T2</accession>
<evidence type="ECO:0000259" key="5">
    <source>
        <dbReference type="SMART" id="SM00739"/>
    </source>
</evidence>
<dbReference type="PATRIC" id="fig|304371.9.peg.2271"/>
<dbReference type="InterPro" id="IPR005756">
    <property type="entry name" value="Ribosomal_uL24_euk/arc"/>
</dbReference>
<dbReference type="InterPro" id="IPR041988">
    <property type="entry name" value="Ribosomal_uL24_KOW"/>
</dbReference>
<evidence type="ECO:0000256" key="2">
    <source>
        <dbReference type="ARBA" id="ARBA00022980"/>
    </source>
</evidence>
<sequence length="124" mass="13932">MRCNIMVTSSQPRKQRKYRYTAPLHIKSKFLNSHVSEDVAKENGVKTIRVIEGDTVKVMRGDHAGTEGKVREVDVKHESVTVDGVSEVKADGKEVPRRIHASNLLITKLNLDDERRLGKKGGKK</sequence>
<dbReference type="PANTHER" id="PTHR11143">
    <property type="entry name" value="60S RIBOSOMAL PROTEIN L26 FAMILY MEMBER"/>
    <property type="match status" value="1"/>
</dbReference>
<feature type="domain" description="KOW" evidence="5">
    <location>
        <begin position="49"/>
        <end position="76"/>
    </location>
</feature>
<dbReference type="GO" id="GO:0019843">
    <property type="term" value="F:rRNA binding"/>
    <property type="evidence" value="ECO:0007669"/>
    <property type="project" value="UniProtKB-UniRule"/>
</dbReference>
<reference evidence="6 7" key="1">
    <citation type="journal article" date="2007" name="Appl. Environ. Microbiol.">
        <title>Isolation of key methanogens for global methane emission from rice paddy fields: a novel isolate affiliated with the clone cluster rice cluster I.</title>
        <authorList>
            <person name="Sakai S."/>
            <person name="Imachi H."/>
            <person name="Sekiguchi Y."/>
            <person name="Ohashi A."/>
            <person name="Harada H."/>
            <person name="Kamagata Y."/>
        </authorList>
    </citation>
    <scope>NUCLEOTIDE SEQUENCE [LARGE SCALE GENOMIC DNA]</scope>
    <source>
        <strain evidence="7">DSM 17711 / JCM 13418 / NBRC 101707 / SANAE</strain>
    </source>
</reference>
<dbReference type="Pfam" id="PF00467">
    <property type="entry name" value="KOW"/>
    <property type="match status" value="1"/>
</dbReference>
<keyword evidence="3 4" id="KW-0687">Ribonucleoprotein</keyword>
<evidence type="ECO:0000256" key="1">
    <source>
        <dbReference type="ARBA" id="ARBA00010618"/>
    </source>
</evidence>
<comment type="similarity">
    <text evidence="1 4">Belongs to the universal ribosomal protein uL24 family.</text>
</comment>
<keyword evidence="4" id="KW-0699">rRNA-binding</keyword>
<dbReference type="CDD" id="cd06089">
    <property type="entry name" value="KOW_RPL26"/>
    <property type="match status" value="1"/>
</dbReference>